<evidence type="ECO:0000256" key="3">
    <source>
        <dbReference type="ARBA" id="ARBA00022989"/>
    </source>
</evidence>
<comment type="subcellular location">
    <subcellularLocation>
        <location evidence="1">Endomembrane system</location>
        <topology evidence="1">Multi-pass membrane protein</topology>
    </subcellularLocation>
</comment>
<sequence length="210" mass="24455">MTDEKERTYKIMSWLKLYLPIYLVLYMLVTFVLPTYRTYKKTGVNPITFGKSDNAHDYIGFVMKLLIALLFIAVLMFSLSEKVYNYLVPIGYLQTYFLQIAGITIIHIALVWICTAQLQMGNSWRIGIDEENKTGLVTKGIFSISRNPIFLGMIVSVLGLFFIIPNALTFFIALTTYFIIQVQIRLEETFLTREHGKQYQEYKQKTKRLL</sequence>
<name>A0A5S5DIC8_9SPHI</name>
<reference evidence="6 7" key="1">
    <citation type="submission" date="2019-07" db="EMBL/GenBank/DDBJ databases">
        <title>Genomic Encyclopedia of Archaeal and Bacterial Type Strains, Phase II (KMG-II): from individual species to whole genera.</title>
        <authorList>
            <person name="Goeker M."/>
        </authorList>
    </citation>
    <scope>NUCLEOTIDE SEQUENCE [LARGE SCALE GENOMIC DNA]</scope>
    <source>
        <strain evidence="6 7">DSM 18850</strain>
    </source>
</reference>
<evidence type="ECO:0000256" key="1">
    <source>
        <dbReference type="ARBA" id="ARBA00004127"/>
    </source>
</evidence>
<keyword evidence="6" id="KW-0808">Transferase</keyword>
<dbReference type="AlphaFoldDB" id="A0A5S5DIC8"/>
<evidence type="ECO:0000313" key="6">
    <source>
        <dbReference type="EMBL" id="TYP94442.1"/>
    </source>
</evidence>
<dbReference type="Gene3D" id="1.20.120.1630">
    <property type="match status" value="1"/>
</dbReference>
<evidence type="ECO:0000313" key="7">
    <source>
        <dbReference type="Proteomes" id="UP000325105"/>
    </source>
</evidence>
<gene>
    <name evidence="6" type="ORF">BC792_112106</name>
</gene>
<feature type="transmembrane region" description="Helical" evidence="5">
    <location>
        <begin position="149"/>
        <end position="180"/>
    </location>
</feature>
<comment type="caution">
    <text evidence="6">The sequence shown here is derived from an EMBL/GenBank/DDBJ whole genome shotgun (WGS) entry which is preliminary data.</text>
</comment>
<dbReference type="GO" id="GO:0008168">
    <property type="term" value="F:methyltransferase activity"/>
    <property type="evidence" value="ECO:0007669"/>
    <property type="project" value="UniProtKB-KW"/>
</dbReference>
<evidence type="ECO:0000256" key="5">
    <source>
        <dbReference type="SAM" id="Phobius"/>
    </source>
</evidence>
<dbReference type="GO" id="GO:0012505">
    <property type="term" value="C:endomembrane system"/>
    <property type="evidence" value="ECO:0007669"/>
    <property type="project" value="UniProtKB-SubCell"/>
</dbReference>
<dbReference type="GO" id="GO:0032259">
    <property type="term" value="P:methylation"/>
    <property type="evidence" value="ECO:0007669"/>
    <property type="project" value="UniProtKB-KW"/>
</dbReference>
<feature type="transmembrane region" description="Helical" evidence="5">
    <location>
        <begin position="17"/>
        <end position="36"/>
    </location>
</feature>
<evidence type="ECO:0000256" key="4">
    <source>
        <dbReference type="ARBA" id="ARBA00023136"/>
    </source>
</evidence>
<evidence type="ECO:0000256" key="2">
    <source>
        <dbReference type="ARBA" id="ARBA00022692"/>
    </source>
</evidence>
<dbReference type="InterPro" id="IPR007318">
    <property type="entry name" value="Phopholipid_MeTrfase"/>
</dbReference>
<dbReference type="PANTHER" id="PTHR12714:SF9">
    <property type="entry name" value="PROTEIN-S-ISOPRENYLCYSTEINE O-METHYLTRANSFERASE"/>
    <property type="match status" value="1"/>
</dbReference>
<dbReference type="EMBL" id="VNHX01000012">
    <property type="protein sequence ID" value="TYP94442.1"/>
    <property type="molecule type" value="Genomic_DNA"/>
</dbReference>
<dbReference type="Proteomes" id="UP000325105">
    <property type="component" value="Unassembled WGS sequence"/>
</dbReference>
<dbReference type="PANTHER" id="PTHR12714">
    <property type="entry name" value="PROTEIN-S ISOPRENYLCYSTEINE O-METHYLTRANSFERASE"/>
    <property type="match status" value="1"/>
</dbReference>
<keyword evidence="6" id="KW-0489">Methyltransferase</keyword>
<proteinExistence type="predicted"/>
<accession>A0A5S5DIC8</accession>
<dbReference type="Pfam" id="PF04191">
    <property type="entry name" value="PEMT"/>
    <property type="match status" value="1"/>
</dbReference>
<keyword evidence="4 5" id="KW-0472">Membrane</keyword>
<keyword evidence="2 5" id="KW-0812">Transmembrane</keyword>
<feature type="transmembrane region" description="Helical" evidence="5">
    <location>
        <begin position="96"/>
        <end position="115"/>
    </location>
</feature>
<protein>
    <submittedName>
        <fullName evidence="6">Protein-S-isoprenylcysteine O-methyltransferase Ste14</fullName>
    </submittedName>
</protein>
<keyword evidence="7" id="KW-1185">Reference proteome</keyword>
<organism evidence="6 7">
    <name type="scientific">Sphingobacterium allocomposti</name>
    <dbReference type="NCBI Taxonomy" id="415956"/>
    <lineage>
        <taxon>Bacteria</taxon>
        <taxon>Pseudomonadati</taxon>
        <taxon>Bacteroidota</taxon>
        <taxon>Sphingobacteriia</taxon>
        <taxon>Sphingobacteriales</taxon>
        <taxon>Sphingobacteriaceae</taxon>
        <taxon>Sphingobacterium</taxon>
    </lineage>
</organism>
<feature type="transmembrane region" description="Helical" evidence="5">
    <location>
        <begin position="57"/>
        <end position="76"/>
    </location>
</feature>
<keyword evidence="3 5" id="KW-1133">Transmembrane helix</keyword>